<keyword evidence="1" id="KW-1133">Transmembrane helix</keyword>
<comment type="caution">
    <text evidence="2">The sequence shown here is derived from an EMBL/GenBank/DDBJ whole genome shotgun (WGS) entry which is preliminary data.</text>
</comment>
<feature type="transmembrane region" description="Helical" evidence="1">
    <location>
        <begin position="335"/>
        <end position="357"/>
    </location>
</feature>
<evidence type="ECO:0000313" key="3">
    <source>
        <dbReference type="Proteomes" id="UP000585802"/>
    </source>
</evidence>
<dbReference type="GO" id="GO:0004180">
    <property type="term" value="F:carboxypeptidase activity"/>
    <property type="evidence" value="ECO:0007669"/>
    <property type="project" value="UniProtKB-KW"/>
</dbReference>
<keyword evidence="1" id="KW-0472">Membrane</keyword>
<keyword evidence="2" id="KW-0645">Protease</keyword>
<evidence type="ECO:0000313" key="2">
    <source>
        <dbReference type="EMBL" id="HIF37355.1"/>
    </source>
</evidence>
<keyword evidence="2" id="KW-0378">Hydrolase</keyword>
<dbReference type="AlphaFoldDB" id="A0A7J4GRW0"/>
<sequence>MSDGKVRCTTCYNVFNTAKKEGQNVICSMCDASFTVKKINFVSNITQSITDFTSKIGSNIKETLIPGSKEEDVFTIIDGKKYDSELLKVATELTEKVEEITIEGSKQLFSKIRDYDDYTQIEKQTVAYIRKNYKFTPEANQWLRKEIKKWTATKTRGEKVSDPTSSKFKKKTQMSFVFTNLKDAYRWDNLSNLNEKPKTPAQWAGILLSIVFVLGILSGIAYGIKWNNQDNQWNSEGLSSVHGTIINTDGEAIEGAKIEANNKKAYSNPQGKYYLYDLVGDEVQITFTMEGYGDVIVWINIRSEGTNILNIELLEGNTLKYDYRKDIAEPWPPNYALAPIFMISAMITLMGSSAALLQQNFKTAIAGCLFGIISYGFLIGSILSVIALSLLLVDRESFERKR</sequence>
<gene>
    <name evidence="2" type="ORF">EYQ70_02970</name>
</gene>
<keyword evidence="1" id="KW-0812">Transmembrane</keyword>
<protein>
    <submittedName>
        <fullName evidence="2">Carboxypeptidase regulatory-like domain-containing protein</fullName>
    </submittedName>
</protein>
<dbReference type="Proteomes" id="UP000585802">
    <property type="component" value="Unassembled WGS sequence"/>
</dbReference>
<reference evidence="3" key="1">
    <citation type="journal article" date="2019" name="bioRxiv">
        <title>Genome diversification in globally distributed novel marine Proteobacteria is linked to environmental adaptation.</title>
        <authorList>
            <person name="Zhou Z."/>
            <person name="Tran P.Q."/>
            <person name="Kieft K."/>
            <person name="Anantharaman K."/>
        </authorList>
    </citation>
    <scope>NUCLEOTIDE SEQUENCE [LARGE SCALE GENOMIC DNA]</scope>
</reference>
<feature type="transmembrane region" description="Helical" evidence="1">
    <location>
        <begin position="363"/>
        <end position="393"/>
    </location>
</feature>
<feature type="transmembrane region" description="Helical" evidence="1">
    <location>
        <begin position="203"/>
        <end position="224"/>
    </location>
</feature>
<proteinExistence type="predicted"/>
<evidence type="ECO:0000256" key="1">
    <source>
        <dbReference type="SAM" id="Phobius"/>
    </source>
</evidence>
<dbReference type="InterPro" id="IPR008969">
    <property type="entry name" value="CarboxyPept-like_regulatory"/>
</dbReference>
<dbReference type="SUPFAM" id="SSF49464">
    <property type="entry name" value="Carboxypeptidase regulatory domain-like"/>
    <property type="match status" value="1"/>
</dbReference>
<accession>A0A7J4GRW0</accession>
<name>A0A7J4GRW0_9ARCH</name>
<organism evidence="2 3">
    <name type="scientific">Marine Group III euryarchaeote</name>
    <dbReference type="NCBI Taxonomy" id="2173149"/>
    <lineage>
        <taxon>Archaea</taxon>
        <taxon>Methanobacteriati</taxon>
        <taxon>Thermoplasmatota</taxon>
        <taxon>Thermoplasmata</taxon>
        <taxon>Candidatus Thermoprofundales</taxon>
    </lineage>
</organism>
<keyword evidence="2" id="KW-0121">Carboxypeptidase</keyword>
<dbReference type="Gene3D" id="2.60.40.1120">
    <property type="entry name" value="Carboxypeptidase-like, regulatory domain"/>
    <property type="match status" value="1"/>
</dbReference>
<dbReference type="EMBL" id="DUCX01000040">
    <property type="protein sequence ID" value="HIF37355.1"/>
    <property type="molecule type" value="Genomic_DNA"/>
</dbReference>